<keyword evidence="6 10" id="KW-0879">Wnt signaling pathway</keyword>
<dbReference type="Pfam" id="PF00110">
    <property type="entry name" value="wnt"/>
    <property type="match status" value="1"/>
</dbReference>
<dbReference type="GO" id="GO:0030182">
    <property type="term" value="P:neuron differentiation"/>
    <property type="evidence" value="ECO:0007669"/>
    <property type="project" value="TreeGrafter"/>
</dbReference>
<dbReference type="GO" id="GO:0005615">
    <property type="term" value="C:extracellular space"/>
    <property type="evidence" value="ECO:0007669"/>
    <property type="project" value="TreeGrafter"/>
</dbReference>
<dbReference type="Proteomes" id="UP000274756">
    <property type="component" value="Unassembled WGS sequence"/>
</dbReference>
<keyword evidence="8" id="KW-0325">Glycoprotein</keyword>
<dbReference type="Gene3D" id="3.30.2460.20">
    <property type="match status" value="1"/>
</dbReference>
<keyword evidence="7" id="KW-1015">Disulfide bond</keyword>
<evidence type="ECO:0000256" key="3">
    <source>
        <dbReference type="ARBA" id="ARBA00022473"/>
    </source>
</evidence>
<evidence type="ECO:0000313" key="13">
    <source>
        <dbReference type="Proteomes" id="UP000038040"/>
    </source>
</evidence>
<dbReference type="GO" id="GO:0060070">
    <property type="term" value="P:canonical Wnt signaling pathway"/>
    <property type="evidence" value="ECO:0007669"/>
    <property type="project" value="TreeGrafter"/>
</dbReference>
<protein>
    <recommendedName>
        <fullName evidence="10">Protein Wnt</fullName>
    </recommendedName>
</protein>
<dbReference type="GO" id="GO:0000902">
    <property type="term" value="P:cell morphogenesis"/>
    <property type="evidence" value="ECO:0007669"/>
    <property type="project" value="UniProtKB-ARBA"/>
</dbReference>
<dbReference type="PROSITE" id="PS00246">
    <property type="entry name" value="WNT1"/>
    <property type="match status" value="1"/>
</dbReference>
<evidence type="ECO:0000256" key="10">
    <source>
        <dbReference type="RuleBase" id="RU003500"/>
    </source>
</evidence>
<dbReference type="GO" id="GO:0005109">
    <property type="term" value="F:frizzled binding"/>
    <property type="evidence" value="ECO:0007669"/>
    <property type="project" value="TreeGrafter"/>
</dbReference>
<dbReference type="WBParaSite" id="DME_0000276001-mRNA-1">
    <property type="protein sequence ID" value="DME_0000276001-mRNA-1"/>
    <property type="gene ID" value="DME_0000276001"/>
</dbReference>
<dbReference type="STRING" id="318479.A0A158Q3N4"/>
<dbReference type="GO" id="GO:0005125">
    <property type="term" value="F:cytokine activity"/>
    <property type="evidence" value="ECO:0007669"/>
    <property type="project" value="TreeGrafter"/>
</dbReference>
<evidence type="ECO:0000256" key="8">
    <source>
        <dbReference type="ARBA" id="ARBA00023180"/>
    </source>
</evidence>
<dbReference type="PANTHER" id="PTHR12027">
    <property type="entry name" value="WNT RELATED"/>
    <property type="match status" value="1"/>
</dbReference>
<evidence type="ECO:0000313" key="14">
    <source>
        <dbReference type="Proteomes" id="UP000274756"/>
    </source>
</evidence>
<dbReference type="InterPro" id="IPR043158">
    <property type="entry name" value="Wnt_C"/>
</dbReference>
<feature type="compositionally biased region" description="Basic residues" evidence="11">
    <location>
        <begin position="253"/>
        <end position="264"/>
    </location>
</feature>
<evidence type="ECO:0000256" key="4">
    <source>
        <dbReference type="ARBA" id="ARBA00022525"/>
    </source>
</evidence>
<evidence type="ECO:0000256" key="5">
    <source>
        <dbReference type="ARBA" id="ARBA00022530"/>
    </source>
</evidence>
<keyword evidence="14" id="KW-1185">Reference proteome</keyword>
<proteinExistence type="inferred from homology"/>
<gene>
    <name evidence="12" type="ORF">DME_LOCUS7120</name>
</gene>
<evidence type="ECO:0000313" key="12">
    <source>
        <dbReference type="EMBL" id="VDN57147.1"/>
    </source>
</evidence>
<reference evidence="15" key="1">
    <citation type="submission" date="2016-04" db="UniProtKB">
        <authorList>
            <consortium name="WormBaseParasite"/>
        </authorList>
    </citation>
    <scope>IDENTIFICATION</scope>
</reference>
<dbReference type="CDD" id="cd19337">
    <property type="entry name" value="Wnt_Wnt5"/>
    <property type="match status" value="1"/>
</dbReference>
<keyword evidence="9" id="KW-0449">Lipoprotein</keyword>
<keyword evidence="3 10" id="KW-0217">Developmental protein</keyword>
<dbReference type="SMART" id="SM00097">
    <property type="entry name" value="WNT1"/>
    <property type="match status" value="1"/>
</dbReference>
<dbReference type="OrthoDB" id="5945655at2759"/>
<dbReference type="InterPro" id="IPR005817">
    <property type="entry name" value="Wnt"/>
</dbReference>
<dbReference type="AlphaFoldDB" id="A0A158Q3N4"/>
<sequence length="352" mass="39545">MYHGVIISRSSVAQLSTANLLAGSSARPTCLSLHGLSPGQARICELFRDHMPAVGAGAKSAILECQYQFKNERWNCSTPYGSGYIGPVHKLGSREAAFTYSILSAGVTHEVGRRCRLGLLSSCGCSEAPKPNTVNAEWTWGGCGDNVEYGYRFSRDFVDIREKEGFPKRSNDHGRSLMNRWNNEVGRKLLKRHTRPKCKCHGVSGSCNMKTCWMQLPTIRQMGSVLLTKYKTAKRIQINARGNMQMVSQPGKRERKNNNKRRKDRSLQTELVFLDDSPDYCQENRSQGTLGTTGRHCRRRSEGSDSCDVLCCGRGYNSYTMETVTKCRCKFQWCCKVVCQTCINQTQVDICK</sequence>
<evidence type="ECO:0000313" key="15">
    <source>
        <dbReference type="WBParaSite" id="DME_0000276001-mRNA-1"/>
    </source>
</evidence>
<evidence type="ECO:0000256" key="1">
    <source>
        <dbReference type="ARBA" id="ARBA00004498"/>
    </source>
</evidence>
<keyword evidence="4" id="KW-0964">Secreted</keyword>
<dbReference type="InterPro" id="IPR018161">
    <property type="entry name" value="Wnt_CS"/>
</dbReference>
<dbReference type="Proteomes" id="UP000038040">
    <property type="component" value="Unplaced"/>
</dbReference>
<dbReference type="FunFam" id="3.30.2460.20:FF:000001">
    <property type="entry name" value="Wnt homolog"/>
    <property type="match status" value="1"/>
</dbReference>
<comment type="similarity">
    <text evidence="2 10">Belongs to the Wnt family.</text>
</comment>
<dbReference type="PANTHER" id="PTHR12027:SF77">
    <property type="entry name" value="PROTEIN WNT-5"/>
    <property type="match status" value="1"/>
</dbReference>
<evidence type="ECO:0000256" key="11">
    <source>
        <dbReference type="SAM" id="MobiDB-lite"/>
    </source>
</evidence>
<organism evidence="13 15">
    <name type="scientific">Dracunculus medinensis</name>
    <name type="common">Guinea worm</name>
    <dbReference type="NCBI Taxonomy" id="318479"/>
    <lineage>
        <taxon>Eukaryota</taxon>
        <taxon>Metazoa</taxon>
        <taxon>Ecdysozoa</taxon>
        <taxon>Nematoda</taxon>
        <taxon>Chromadorea</taxon>
        <taxon>Rhabditida</taxon>
        <taxon>Spirurina</taxon>
        <taxon>Dracunculoidea</taxon>
        <taxon>Dracunculidae</taxon>
        <taxon>Dracunculus</taxon>
    </lineage>
</organism>
<evidence type="ECO:0000256" key="6">
    <source>
        <dbReference type="ARBA" id="ARBA00022687"/>
    </source>
</evidence>
<dbReference type="PRINTS" id="PR01349">
    <property type="entry name" value="WNTPROTEIN"/>
</dbReference>
<dbReference type="EMBL" id="UYYG01001158">
    <property type="protein sequence ID" value="VDN57147.1"/>
    <property type="molecule type" value="Genomic_DNA"/>
</dbReference>
<evidence type="ECO:0000256" key="9">
    <source>
        <dbReference type="ARBA" id="ARBA00023288"/>
    </source>
</evidence>
<reference evidence="12 14" key="2">
    <citation type="submission" date="2018-11" db="EMBL/GenBank/DDBJ databases">
        <authorList>
            <consortium name="Pathogen Informatics"/>
        </authorList>
    </citation>
    <scope>NUCLEOTIDE SEQUENCE [LARGE SCALE GENOMIC DNA]</scope>
</reference>
<evidence type="ECO:0000256" key="2">
    <source>
        <dbReference type="ARBA" id="ARBA00005683"/>
    </source>
</evidence>
<comment type="function">
    <text evidence="10">Ligand for members of the frizzled family of seven transmembrane receptors.</text>
</comment>
<dbReference type="GO" id="GO:0045165">
    <property type="term" value="P:cell fate commitment"/>
    <property type="evidence" value="ECO:0007669"/>
    <property type="project" value="TreeGrafter"/>
</dbReference>
<accession>A0A158Q3N4</accession>
<keyword evidence="5" id="KW-0272">Extracellular matrix</keyword>
<evidence type="ECO:0000256" key="7">
    <source>
        <dbReference type="ARBA" id="ARBA00023157"/>
    </source>
</evidence>
<name>A0A158Q3N4_DRAME</name>
<feature type="region of interest" description="Disordered" evidence="11">
    <location>
        <begin position="241"/>
        <end position="265"/>
    </location>
</feature>
<comment type="subcellular location">
    <subcellularLocation>
        <location evidence="1 10">Secreted</location>
        <location evidence="1 10">Extracellular space</location>
        <location evidence="1 10">Extracellular matrix</location>
    </subcellularLocation>
</comment>